<dbReference type="PANTHER" id="PTHR43418:SF4">
    <property type="entry name" value="MULTIFUNCTIONAL TRYPTOPHAN BIOSYNTHESIS PROTEIN"/>
    <property type="match status" value="1"/>
</dbReference>
<dbReference type="PROSITE" id="PS51273">
    <property type="entry name" value="GATASE_TYPE_1"/>
    <property type="match status" value="1"/>
</dbReference>
<organism evidence="3 4">
    <name type="scientific">Pullulanibacillus camelliae</name>
    <dbReference type="NCBI Taxonomy" id="1707096"/>
    <lineage>
        <taxon>Bacteria</taxon>
        <taxon>Bacillati</taxon>
        <taxon>Bacillota</taxon>
        <taxon>Bacilli</taxon>
        <taxon>Bacillales</taxon>
        <taxon>Sporolactobacillaceae</taxon>
        <taxon>Pullulanibacillus</taxon>
    </lineage>
</organism>
<dbReference type="PRINTS" id="PR00099">
    <property type="entry name" value="CPSGATASE"/>
</dbReference>
<dbReference type="InterPro" id="IPR029062">
    <property type="entry name" value="Class_I_gatase-like"/>
</dbReference>
<dbReference type="InterPro" id="IPR006221">
    <property type="entry name" value="TrpG/PapA_dom"/>
</dbReference>
<dbReference type="AlphaFoldDB" id="A0A8J2VUM5"/>
<dbReference type="GO" id="GO:0005829">
    <property type="term" value="C:cytosol"/>
    <property type="evidence" value="ECO:0007669"/>
    <property type="project" value="TreeGrafter"/>
</dbReference>
<evidence type="ECO:0000259" key="2">
    <source>
        <dbReference type="Pfam" id="PF00117"/>
    </source>
</evidence>
<keyword evidence="4" id="KW-1185">Reference proteome</keyword>
<dbReference type="GO" id="GO:0000162">
    <property type="term" value="P:L-tryptophan biosynthetic process"/>
    <property type="evidence" value="ECO:0007669"/>
    <property type="project" value="TreeGrafter"/>
</dbReference>
<evidence type="ECO:0000313" key="3">
    <source>
        <dbReference type="EMBL" id="GGE40462.1"/>
    </source>
</evidence>
<name>A0A8J2VUM5_9BACL</name>
<dbReference type="EMBL" id="BMIR01000007">
    <property type="protein sequence ID" value="GGE40462.1"/>
    <property type="molecule type" value="Genomic_DNA"/>
</dbReference>
<dbReference type="Gene3D" id="3.40.50.880">
    <property type="match status" value="1"/>
</dbReference>
<dbReference type="NCBIfam" id="TIGR00566">
    <property type="entry name" value="trpG_papA"/>
    <property type="match status" value="1"/>
</dbReference>
<dbReference type="SUPFAM" id="SSF52317">
    <property type="entry name" value="Class I glutamine amidotransferase-like"/>
    <property type="match status" value="1"/>
</dbReference>
<accession>A0A8J2VUM5</accession>
<dbReference type="PRINTS" id="PR00097">
    <property type="entry name" value="ANTSNTHASEII"/>
</dbReference>
<protein>
    <submittedName>
        <fullName evidence="3">Aminodeoxychorismate/anthranilate synthase component II</fullName>
    </submittedName>
</protein>
<dbReference type="RefSeq" id="WP_188692709.1">
    <property type="nucleotide sequence ID" value="NZ_BMIR01000007.1"/>
</dbReference>
<reference evidence="3" key="2">
    <citation type="submission" date="2020-09" db="EMBL/GenBank/DDBJ databases">
        <authorList>
            <person name="Sun Q."/>
            <person name="Zhou Y."/>
        </authorList>
    </citation>
    <scope>NUCLEOTIDE SEQUENCE</scope>
    <source>
        <strain evidence="3">CGMCC 1.15371</strain>
    </source>
</reference>
<feature type="domain" description="Glutamine amidotransferase" evidence="2">
    <location>
        <begin position="3"/>
        <end position="186"/>
    </location>
</feature>
<dbReference type="PRINTS" id="PR00096">
    <property type="entry name" value="GATASE"/>
</dbReference>
<dbReference type="CDD" id="cd01743">
    <property type="entry name" value="GATase1_Anthranilate_Synthase"/>
    <property type="match status" value="1"/>
</dbReference>
<dbReference type="Proteomes" id="UP000628775">
    <property type="component" value="Unassembled WGS sequence"/>
</dbReference>
<reference evidence="3" key="1">
    <citation type="journal article" date="2014" name="Int. J. Syst. Evol. Microbiol.">
        <title>Complete genome sequence of Corynebacterium casei LMG S-19264T (=DSM 44701T), isolated from a smear-ripened cheese.</title>
        <authorList>
            <consortium name="US DOE Joint Genome Institute (JGI-PGF)"/>
            <person name="Walter F."/>
            <person name="Albersmeier A."/>
            <person name="Kalinowski J."/>
            <person name="Ruckert C."/>
        </authorList>
    </citation>
    <scope>NUCLEOTIDE SEQUENCE</scope>
    <source>
        <strain evidence="3">CGMCC 1.15371</strain>
    </source>
</reference>
<comment type="caution">
    <text evidence="3">The sequence shown here is derived from an EMBL/GenBank/DDBJ whole genome shotgun (WGS) entry which is preliminary data.</text>
</comment>
<dbReference type="Pfam" id="PF00117">
    <property type="entry name" value="GATase"/>
    <property type="match status" value="1"/>
</dbReference>
<dbReference type="InterPro" id="IPR017926">
    <property type="entry name" value="GATASE"/>
</dbReference>
<dbReference type="FunFam" id="3.40.50.880:FF:000003">
    <property type="entry name" value="Anthranilate synthase component II"/>
    <property type="match status" value="1"/>
</dbReference>
<dbReference type="InterPro" id="IPR050472">
    <property type="entry name" value="Anth_synth/Amidotransfase"/>
</dbReference>
<evidence type="ECO:0000313" key="4">
    <source>
        <dbReference type="Proteomes" id="UP000628775"/>
    </source>
</evidence>
<dbReference type="GO" id="GO:0004049">
    <property type="term" value="F:anthranilate synthase activity"/>
    <property type="evidence" value="ECO:0007669"/>
    <property type="project" value="TreeGrafter"/>
</dbReference>
<evidence type="ECO:0000256" key="1">
    <source>
        <dbReference type="ARBA" id="ARBA00022962"/>
    </source>
</evidence>
<gene>
    <name evidence="3" type="primary">trpG</name>
    <name evidence="3" type="ORF">GCM10011391_19030</name>
</gene>
<dbReference type="PANTHER" id="PTHR43418">
    <property type="entry name" value="MULTIFUNCTIONAL TRYPTOPHAN BIOSYNTHESIS PROTEIN-RELATED"/>
    <property type="match status" value="1"/>
</dbReference>
<proteinExistence type="predicted"/>
<keyword evidence="1" id="KW-0315">Glutamine amidotransferase</keyword>
<sequence>MILMIDNYDSFTYNLVQYVKELGYTVTVYKNDQITLEAIERLNLSAILLSPGPGRPETAGVTLDVIRAYKEKVAILGICLGHQAIVQAFGGNIIKARHPRHGKRERVYHDGQTIYHGLPQSLQVARYHSLIADERTLPQELQVTGYSTQQEMMSVRHKNYPIEGVQYHPESILTTHGRAILSNFFKHYATNSRIKEMIF</sequence>